<dbReference type="Proteomes" id="UP001499994">
    <property type="component" value="Unassembled WGS sequence"/>
</dbReference>
<comment type="caution">
    <text evidence="1">The sequence shown here is derived from an EMBL/GenBank/DDBJ whole genome shotgun (WGS) entry which is preliminary data.</text>
</comment>
<name>A0ABP7KT40_9GAMM</name>
<proteinExistence type="predicted"/>
<organism evidence="1 2">
    <name type="scientific">Gibbsiella dentisursi</name>
    <dbReference type="NCBI Taxonomy" id="796890"/>
    <lineage>
        <taxon>Bacteria</taxon>
        <taxon>Pseudomonadati</taxon>
        <taxon>Pseudomonadota</taxon>
        <taxon>Gammaproteobacteria</taxon>
        <taxon>Enterobacterales</taxon>
        <taxon>Yersiniaceae</taxon>
        <taxon>Gibbsiella</taxon>
    </lineage>
</organism>
<protein>
    <submittedName>
        <fullName evidence="1">Uncharacterized protein</fullName>
    </submittedName>
</protein>
<accession>A0ABP7KT40</accession>
<reference evidence="2" key="1">
    <citation type="journal article" date="2019" name="Int. J. Syst. Evol. Microbiol.">
        <title>The Global Catalogue of Microorganisms (GCM) 10K type strain sequencing project: providing services to taxonomists for standard genome sequencing and annotation.</title>
        <authorList>
            <consortium name="The Broad Institute Genomics Platform"/>
            <consortium name="The Broad Institute Genome Sequencing Center for Infectious Disease"/>
            <person name="Wu L."/>
            <person name="Ma J."/>
        </authorList>
    </citation>
    <scope>NUCLEOTIDE SEQUENCE [LARGE SCALE GENOMIC DNA]</scope>
    <source>
        <strain evidence="2">JCM 17201</strain>
    </source>
</reference>
<evidence type="ECO:0000313" key="1">
    <source>
        <dbReference type="EMBL" id="GAA3886609.1"/>
    </source>
</evidence>
<gene>
    <name evidence="1" type="ORF">GCM10022405_10310</name>
</gene>
<sequence>MVVRSLSPRLVLRYGNAAVGIENTAFGNATVANGDTVSPAVTLEAK</sequence>
<keyword evidence="2" id="KW-1185">Reference proteome</keyword>
<dbReference type="Gene3D" id="2.60.40.2500">
    <property type="match status" value="1"/>
</dbReference>
<evidence type="ECO:0000313" key="2">
    <source>
        <dbReference type="Proteomes" id="UP001499994"/>
    </source>
</evidence>
<dbReference type="InterPro" id="IPR038161">
    <property type="entry name" value="VirB9/CagX/TrbG_C_sf"/>
</dbReference>
<dbReference type="EMBL" id="BAABDG010000002">
    <property type="protein sequence ID" value="GAA3886609.1"/>
    <property type="molecule type" value="Genomic_DNA"/>
</dbReference>